<sequence length="48" mass="5644">MLLKNWPSRRIQRDKSKRAGIGGTNNRIPYTLLLCYVNVQKPFRIVDL</sequence>
<dbReference type="OrthoDB" id="9860304at2"/>
<evidence type="ECO:0000313" key="2">
    <source>
        <dbReference type="EMBL" id="QJP89375.1"/>
    </source>
</evidence>
<protein>
    <submittedName>
        <fullName evidence="2">Uncharacterized protein</fullName>
    </submittedName>
</protein>
<proteinExistence type="predicted"/>
<dbReference type="RefSeq" id="WP_009967843.1">
    <property type="nucleotide sequence ID" value="NC_000964.3"/>
</dbReference>
<accession>A0A6M3ZEK3</accession>
<gene>
    <name evidence="2" type="ORF">HIR78_15635</name>
</gene>
<dbReference type="KEGG" id="bsu:BSU26570"/>
<reference evidence="2" key="1">
    <citation type="submission" date="2020-04" db="EMBL/GenBank/DDBJ databases">
        <title>Phage recombination drives evolution of spore-forming Bacilli.</title>
        <authorList>
            <person name="Dragos A."/>
            <person name="Kovacs A.T."/>
        </authorList>
    </citation>
    <scope>NUCLEOTIDE SEQUENCE</scope>
    <source>
        <strain evidence="2">168</strain>
    </source>
</reference>
<dbReference type="AlphaFoldDB" id="A0A6M3ZEK3"/>
<name>A0A6M3ZEK3_BACSU</name>
<evidence type="ECO:0000256" key="1">
    <source>
        <dbReference type="SAM" id="MobiDB-lite"/>
    </source>
</evidence>
<feature type="region of interest" description="Disordered" evidence="1">
    <location>
        <begin position="1"/>
        <end position="20"/>
    </location>
</feature>
<organism evidence="2">
    <name type="scientific">Bacillus subtilis (strain 168)</name>
    <dbReference type="NCBI Taxonomy" id="224308"/>
    <lineage>
        <taxon>Bacteria</taxon>
        <taxon>Bacillati</taxon>
        <taxon>Bacillota</taxon>
        <taxon>Bacilli</taxon>
        <taxon>Bacillales</taxon>
        <taxon>Bacillaceae</taxon>
        <taxon>Bacillus</taxon>
    </lineage>
</organism>
<dbReference type="EMBL" id="CP052842">
    <property type="protein sequence ID" value="QJP89375.1"/>
    <property type="molecule type" value="Genomic_DNA"/>
</dbReference>